<dbReference type="PRINTS" id="PR01168">
    <property type="entry name" value="ALCDHDRGNASE"/>
</dbReference>
<evidence type="ECO:0000256" key="5">
    <source>
        <dbReference type="ARBA" id="ARBA00049164"/>
    </source>
</evidence>
<dbReference type="FunFam" id="3.40.50.720:FF:000149">
    <property type="entry name" value="15-hydroxyprostaglandin dehydrogenase [NAD(+)]"/>
    <property type="match status" value="1"/>
</dbReference>
<comment type="catalytic activity">
    <reaction evidence="6 8">
        <text>a primary alcohol + NAD(+) = an aldehyde + NADH + H(+)</text>
        <dbReference type="Rhea" id="RHEA:10736"/>
        <dbReference type="ChEBI" id="CHEBI:15378"/>
        <dbReference type="ChEBI" id="CHEBI:15734"/>
        <dbReference type="ChEBI" id="CHEBI:17478"/>
        <dbReference type="ChEBI" id="CHEBI:57540"/>
        <dbReference type="ChEBI" id="CHEBI:57945"/>
        <dbReference type="EC" id="1.1.1.1"/>
    </reaction>
</comment>
<dbReference type="AlphaFoldDB" id="A0A9C6W512"/>
<dbReference type="RefSeq" id="XP_051859556.1">
    <property type="nucleotide sequence ID" value="XM_052003596.1"/>
</dbReference>
<dbReference type="InterPro" id="IPR002347">
    <property type="entry name" value="SDR_fam"/>
</dbReference>
<dbReference type="EC" id="1.1.1.1" evidence="8"/>
<dbReference type="GO" id="GO:0004022">
    <property type="term" value="F:alcohol dehydrogenase (NAD+) activity"/>
    <property type="evidence" value="ECO:0007669"/>
    <property type="project" value="UniProtKB-EC"/>
</dbReference>
<keyword evidence="4 8" id="KW-0520">NAD</keyword>
<dbReference type="SUPFAM" id="SSF51735">
    <property type="entry name" value="NAD(P)-binding Rossmann-fold domains"/>
    <property type="match status" value="2"/>
</dbReference>
<dbReference type="Proteomes" id="UP000515160">
    <property type="component" value="Chromosome 3"/>
</dbReference>
<dbReference type="PRINTS" id="PR01167">
    <property type="entry name" value="INSADHFAMILY"/>
</dbReference>
<dbReference type="GeneID" id="117572065"/>
<keyword evidence="3" id="KW-0560">Oxidoreductase</keyword>
<dbReference type="PANTHER" id="PTHR44229:SF8">
    <property type="entry name" value="ALCOHOL DEHYDROGENASE-RELATED"/>
    <property type="match status" value="1"/>
</dbReference>
<evidence type="ECO:0000256" key="1">
    <source>
        <dbReference type="ARBA" id="ARBA00006484"/>
    </source>
</evidence>
<dbReference type="PANTHER" id="PTHR44229">
    <property type="entry name" value="15-HYDROXYPROSTAGLANDIN DEHYDROGENASE [NAD(+)]"/>
    <property type="match status" value="1"/>
</dbReference>
<evidence type="ECO:0000256" key="2">
    <source>
        <dbReference type="ARBA" id="ARBA00011738"/>
    </source>
</evidence>
<keyword evidence="9" id="KW-1185">Reference proteome</keyword>
<proteinExistence type="inferred from homology"/>
<dbReference type="PRINTS" id="PR00080">
    <property type="entry name" value="SDRFAMILY"/>
</dbReference>
<comment type="subunit">
    <text evidence="2 8">Homodimer.</text>
</comment>
<comment type="similarity">
    <text evidence="1 7">Belongs to the short-chain dehydrogenases/reductases (SDR) family.</text>
</comment>
<evidence type="ECO:0000313" key="10">
    <source>
        <dbReference type="RefSeq" id="XP_051859556.1"/>
    </source>
</evidence>
<evidence type="ECO:0000256" key="8">
    <source>
        <dbReference type="RuleBase" id="RU000364"/>
    </source>
</evidence>
<dbReference type="Gene3D" id="3.40.50.720">
    <property type="entry name" value="NAD(P)-binding Rossmann-like Domain"/>
    <property type="match status" value="2"/>
</dbReference>
<evidence type="ECO:0000256" key="7">
    <source>
        <dbReference type="RuleBase" id="RU000363"/>
    </source>
</evidence>
<dbReference type="GO" id="GO:0005737">
    <property type="term" value="C:cytoplasm"/>
    <property type="evidence" value="ECO:0007669"/>
    <property type="project" value="TreeGrafter"/>
</dbReference>
<dbReference type="InterPro" id="IPR036291">
    <property type="entry name" value="NAD(P)-bd_dom_sf"/>
</dbReference>
<evidence type="ECO:0000313" key="9">
    <source>
        <dbReference type="Proteomes" id="UP000515160"/>
    </source>
</evidence>
<gene>
    <name evidence="10" type="primary">LOC117572065</name>
</gene>
<dbReference type="GO" id="GO:0006066">
    <property type="term" value="P:alcohol metabolic process"/>
    <property type="evidence" value="ECO:0007669"/>
    <property type="project" value="InterPro"/>
</dbReference>
<dbReference type="InterPro" id="IPR020904">
    <property type="entry name" value="Sc_DH/Rdtase_CS"/>
</dbReference>
<evidence type="ECO:0000256" key="4">
    <source>
        <dbReference type="ARBA" id="ARBA00023027"/>
    </source>
</evidence>
<dbReference type="OrthoDB" id="417891at2759"/>
<protein>
    <recommendedName>
        <fullName evidence="8">Alcohol dehydrogenase</fullName>
        <ecNumber evidence="8">1.1.1.1</ecNumber>
    </recommendedName>
</protein>
<name>A0A9C6W512_DROAB</name>
<accession>A0A9C6W512</accession>
<dbReference type="CDD" id="cd05323">
    <property type="entry name" value="ADH_SDR_c_like"/>
    <property type="match status" value="1"/>
</dbReference>
<evidence type="ECO:0000256" key="3">
    <source>
        <dbReference type="ARBA" id="ARBA00023002"/>
    </source>
</evidence>
<reference evidence="10" key="1">
    <citation type="submission" date="2025-08" db="UniProtKB">
        <authorList>
            <consortium name="RefSeq"/>
        </authorList>
    </citation>
    <scope>IDENTIFICATION</scope>
    <source>
        <strain evidence="10">15112-1751.03</strain>
        <tissue evidence="10">Whole Adult</tissue>
    </source>
</reference>
<sequence length="482" mass="53430">MDLAGKNVVYLGGFGGIGQKTCSELLERQLQALAIFDLTLNEEILTTWQSKFPNTKIFYLKVDITQRSDIEAAYKEAVERLGHLDLVVNGMGLMDDRHIDLTIQINLMGVINSCLIALEYMDKSKGGKGGMIVNISSVAGIQPTPLMSVYSAAKHGVTTFTRCLAHPPYFDIMGVAFVTICPGFTETPLLNDLADKITFKFETPMALRKAKRQPPQVCAENFVKVIEKAQNGTAWLLDVGEIKEIEFPVMWIPQLALAVFDLTLNEKILTQWQLKYPNTKIFYQKVDITEKSQIEEAYKVAKERLGHFDLVINGMGFLDDRRIVLTLQINLLGVINSCLIALEHMDKSKGGRGGMIVNISSVAGIEPTPIMSVYSASKHGVTAFTRCLAGPFFASSGVSFVTVCPGMTATTLIDNMQDRTIYKFDIPAELDANKMKRQSVQVCAENIIKVVQQAKNGSAWLLDVGELKEIEFPVMWIPPMES</sequence>
<dbReference type="PROSITE" id="PS00061">
    <property type="entry name" value="ADH_SHORT"/>
    <property type="match status" value="2"/>
</dbReference>
<organism evidence="9 10">
    <name type="scientific">Drosophila albomicans</name>
    <name type="common">Fruit fly</name>
    <dbReference type="NCBI Taxonomy" id="7291"/>
    <lineage>
        <taxon>Eukaryota</taxon>
        <taxon>Metazoa</taxon>
        <taxon>Ecdysozoa</taxon>
        <taxon>Arthropoda</taxon>
        <taxon>Hexapoda</taxon>
        <taxon>Insecta</taxon>
        <taxon>Pterygota</taxon>
        <taxon>Neoptera</taxon>
        <taxon>Endopterygota</taxon>
        <taxon>Diptera</taxon>
        <taxon>Brachycera</taxon>
        <taxon>Muscomorpha</taxon>
        <taxon>Ephydroidea</taxon>
        <taxon>Drosophilidae</taxon>
        <taxon>Drosophila</taxon>
    </lineage>
</organism>
<dbReference type="InterPro" id="IPR002425">
    <property type="entry name" value="ADH_Drosophila-type"/>
</dbReference>
<dbReference type="Pfam" id="PF00106">
    <property type="entry name" value="adh_short"/>
    <property type="match status" value="2"/>
</dbReference>
<comment type="catalytic activity">
    <reaction evidence="5 8">
        <text>a secondary alcohol + NAD(+) = a ketone + NADH + H(+)</text>
        <dbReference type="Rhea" id="RHEA:10740"/>
        <dbReference type="ChEBI" id="CHEBI:15378"/>
        <dbReference type="ChEBI" id="CHEBI:17087"/>
        <dbReference type="ChEBI" id="CHEBI:35681"/>
        <dbReference type="ChEBI" id="CHEBI:57540"/>
        <dbReference type="ChEBI" id="CHEBI:57945"/>
        <dbReference type="EC" id="1.1.1.1"/>
    </reaction>
</comment>
<evidence type="ECO:0000256" key="6">
    <source>
        <dbReference type="ARBA" id="ARBA00049243"/>
    </source>
</evidence>